<dbReference type="SUPFAM" id="SSF109998">
    <property type="entry name" value="Triger factor/SurA peptide-binding domain-like"/>
    <property type="match status" value="1"/>
</dbReference>
<evidence type="ECO:0000256" key="10">
    <source>
        <dbReference type="ARBA" id="ARBA00042775"/>
    </source>
</evidence>
<keyword evidence="15" id="KW-1185">Reference proteome</keyword>
<evidence type="ECO:0000259" key="13">
    <source>
        <dbReference type="PROSITE" id="PS50198"/>
    </source>
</evidence>
<dbReference type="GO" id="GO:0005886">
    <property type="term" value="C:plasma membrane"/>
    <property type="evidence" value="ECO:0007669"/>
    <property type="project" value="UniProtKB-SubCell"/>
</dbReference>
<evidence type="ECO:0000256" key="7">
    <source>
        <dbReference type="ARBA" id="ARBA00023186"/>
    </source>
</evidence>
<dbReference type="Gene3D" id="3.10.50.40">
    <property type="match status" value="1"/>
</dbReference>
<evidence type="ECO:0000256" key="5">
    <source>
        <dbReference type="ARBA" id="ARBA00022989"/>
    </source>
</evidence>
<dbReference type="InterPro" id="IPR046357">
    <property type="entry name" value="PPIase_dom_sf"/>
</dbReference>
<dbReference type="RefSeq" id="WP_166914591.1">
    <property type="nucleotide sequence ID" value="NZ_CP050253.1"/>
</dbReference>
<dbReference type="InParanoid" id="A0A6G9I9X8"/>
<comment type="similarity">
    <text evidence="8">Belongs to the PpiD chaperone family.</text>
</comment>
<reference evidence="14 15" key="1">
    <citation type="submission" date="2020-03" db="EMBL/GenBank/DDBJ databases">
        <title>Complete genome sequence of Orbus sp. IPMB12 (BCRC 80908).</title>
        <authorList>
            <person name="Lo W.-S."/>
            <person name="Chang T.-H."/>
            <person name="Kuo C.-H."/>
        </authorList>
    </citation>
    <scope>NUCLEOTIDE SEQUENCE [LARGE SCALE GENOMIC DNA]</scope>
    <source>
        <strain evidence="14 15">IPMB12</strain>
    </source>
</reference>
<comment type="subcellular location">
    <subcellularLocation>
        <location evidence="1">Cell inner membrane</location>
        <topology evidence="1">Single-pass type II membrane protein</topology>
        <orientation evidence="1">Periplasmic side</orientation>
    </subcellularLocation>
</comment>
<proteinExistence type="inferred from homology"/>
<dbReference type="EMBL" id="CP050253">
    <property type="protein sequence ID" value="QIQ20632.1"/>
    <property type="molecule type" value="Genomic_DNA"/>
</dbReference>
<dbReference type="Pfam" id="PF13624">
    <property type="entry name" value="SurA_N_3"/>
    <property type="match status" value="1"/>
</dbReference>
<evidence type="ECO:0000256" key="4">
    <source>
        <dbReference type="ARBA" id="ARBA00022692"/>
    </source>
</evidence>
<dbReference type="Gene3D" id="1.10.4030.10">
    <property type="entry name" value="Porin chaperone SurA, peptide-binding domain"/>
    <property type="match status" value="1"/>
</dbReference>
<organism evidence="14 15">
    <name type="scientific">Zophobihabitans entericus</name>
    <dbReference type="NCBI Taxonomy" id="1635327"/>
    <lineage>
        <taxon>Bacteria</taxon>
        <taxon>Pseudomonadati</taxon>
        <taxon>Pseudomonadota</taxon>
        <taxon>Gammaproteobacteria</taxon>
        <taxon>Orbales</taxon>
        <taxon>Orbaceae</taxon>
        <taxon>Zophobihabitans</taxon>
    </lineage>
</organism>
<evidence type="ECO:0000256" key="9">
    <source>
        <dbReference type="ARBA" id="ARBA00040743"/>
    </source>
</evidence>
<keyword evidence="7" id="KW-0143">Chaperone</keyword>
<dbReference type="Pfam" id="PF13145">
    <property type="entry name" value="Rotamase_2"/>
    <property type="match status" value="1"/>
</dbReference>
<protein>
    <recommendedName>
        <fullName evidence="9">Periplasmic chaperone PpiD</fullName>
    </recommendedName>
    <alternativeName>
        <fullName evidence="10">Periplasmic folding chaperone</fullName>
    </alternativeName>
</protein>
<keyword evidence="2" id="KW-1003">Cell membrane</keyword>
<keyword evidence="4 12" id="KW-0812">Transmembrane</keyword>
<evidence type="ECO:0000256" key="3">
    <source>
        <dbReference type="ARBA" id="ARBA00022519"/>
    </source>
</evidence>
<dbReference type="FunCoup" id="A0A6G9I9X8">
    <property type="interactions" value="201"/>
</dbReference>
<dbReference type="KEGG" id="orb:IPMB12_02385"/>
<keyword evidence="6 12" id="KW-0472">Membrane</keyword>
<feature type="domain" description="PpiC" evidence="13">
    <location>
        <begin position="270"/>
        <end position="360"/>
    </location>
</feature>
<dbReference type="PANTHER" id="PTHR47529">
    <property type="entry name" value="PEPTIDYL-PROLYL CIS-TRANS ISOMERASE D"/>
    <property type="match status" value="1"/>
</dbReference>
<feature type="transmembrane region" description="Helical" evidence="12">
    <location>
        <begin position="12"/>
        <end position="36"/>
    </location>
</feature>
<evidence type="ECO:0000256" key="8">
    <source>
        <dbReference type="ARBA" id="ARBA00038408"/>
    </source>
</evidence>
<evidence type="ECO:0000256" key="6">
    <source>
        <dbReference type="ARBA" id="ARBA00023136"/>
    </source>
</evidence>
<evidence type="ECO:0000256" key="1">
    <source>
        <dbReference type="ARBA" id="ARBA00004382"/>
    </source>
</evidence>
<dbReference type="InterPro" id="IPR052029">
    <property type="entry name" value="PpiD_chaperone"/>
</dbReference>
<dbReference type="InterPro" id="IPR027304">
    <property type="entry name" value="Trigger_fact/SurA_dom_sf"/>
</dbReference>
<dbReference type="Proteomes" id="UP000501168">
    <property type="component" value="Chromosome"/>
</dbReference>
<gene>
    <name evidence="14" type="ORF">IPMB12_02385</name>
</gene>
<keyword evidence="11" id="KW-0697">Rotamase</keyword>
<evidence type="ECO:0000313" key="15">
    <source>
        <dbReference type="Proteomes" id="UP000501168"/>
    </source>
</evidence>
<evidence type="ECO:0000256" key="11">
    <source>
        <dbReference type="PROSITE-ProRule" id="PRU00278"/>
    </source>
</evidence>
<sequence>MMEKIRVAANHLVVKIIFAVIILSFIFAGVGGIFSFDSSENDANMYIAKVNGEGISRQAFENQARAAVDRAASLNLTGNSSSFERDIRRGVLGQQIDNYLAYQFSNEVDAKISNDQVKDAIRQQTVFFENGRFSNRVYLEVLAANGYTPEIYGNALRTEIQQKQVMNALVTSDFTLPVDENIALLDNQVRSGYIATVTPDIVNLDDVEITEEDALNYYNTNQDLFKHPERAKIKFIANFRPDIDFAAESMVTEADAKAYYEANKTTYTAPEQRAFSIIYTADIETANDVYAALQQGKNFDELAKETAGSSVYGAHNGSLGWFTVDGNLPSILVSANLTKKGEYSKPVQEDDGSAAIVRLDDIKKPEAQPFAHVKADITKQLIAEKAEQVFTANNAKLVEALANNPESIEALAQTTGLPLLDSDWNTRNERFSLARFPEVRDVLFDSSMIDEGKPTGSLSDIIYVDQVASTYVIQVTAYEPEGFEAFDSVKESIIAQLKDSTAKERFATAVKELVANLQNGTNKLNVSFGQRFSVNRSSDSLDKDVVNMIFTLVPSATGNSVYGAAISKDNVATIAAMTKVETPEITEESSAMSEKLLSQRMQDTIYFLSNDLRSKAKIEIMPNANM</sequence>
<keyword evidence="3" id="KW-0997">Cell inner membrane</keyword>
<dbReference type="SUPFAM" id="SSF54534">
    <property type="entry name" value="FKBP-like"/>
    <property type="match status" value="1"/>
</dbReference>
<evidence type="ECO:0000313" key="14">
    <source>
        <dbReference type="EMBL" id="QIQ20632.1"/>
    </source>
</evidence>
<name>A0A6G9I9X8_9GAMM</name>
<dbReference type="GO" id="GO:0003755">
    <property type="term" value="F:peptidyl-prolyl cis-trans isomerase activity"/>
    <property type="evidence" value="ECO:0007669"/>
    <property type="project" value="UniProtKB-KW"/>
</dbReference>
<evidence type="ECO:0000256" key="2">
    <source>
        <dbReference type="ARBA" id="ARBA00022475"/>
    </source>
</evidence>
<dbReference type="PROSITE" id="PS50198">
    <property type="entry name" value="PPIC_PPIASE_2"/>
    <property type="match status" value="1"/>
</dbReference>
<dbReference type="AlphaFoldDB" id="A0A6G9I9X8"/>
<accession>A0A6G9I9X8</accession>
<evidence type="ECO:0000256" key="12">
    <source>
        <dbReference type="SAM" id="Phobius"/>
    </source>
</evidence>
<keyword evidence="11" id="KW-0413">Isomerase</keyword>
<keyword evidence="5 12" id="KW-1133">Transmembrane helix</keyword>
<dbReference type="PANTHER" id="PTHR47529:SF1">
    <property type="entry name" value="PERIPLASMIC CHAPERONE PPID"/>
    <property type="match status" value="1"/>
</dbReference>
<dbReference type="InterPro" id="IPR000297">
    <property type="entry name" value="PPIase_PpiC"/>
</dbReference>